<dbReference type="EMBL" id="KE523882">
    <property type="protein sequence ID" value="KFB34748.1"/>
    <property type="molecule type" value="Genomic_DNA"/>
</dbReference>
<keyword evidence="3" id="KW-0106">Calcium</keyword>
<dbReference type="STRING" id="74873.A0A084V9V4"/>
<dbReference type="AlphaFoldDB" id="A0A084V9V4"/>
<proteinExistence type="predicted"/>
<dbReference type="InterPro" id="IPR002048">
    <property type="entry name" value="EF_hand_dom"/>
</dbReference>
<dbReference type="Proteomes" id="UP000030765">
    <property type="component" value="Unassembled WGS sequence"/>
</dbReference>
<dbReference type="GO" id="GO:0009791">
    <property type="term" value="P:post-embryonic development"/>
    <property type="evidence" value="ECO:0007669"/>
    <property type="project" value="UniProtKB-ARBA"/>
</dbReference>
<feature type="domain" description="EF-hand" evidence="4">
    <location>
        <begin position="105"/>
        <end position="140"/>
    </location>
</feature>
<gene>
    <name evidence="5" type="ORF">ZHAS_00000086</name>
</gene>
<dbReference type="GO" id="GO:0005509">
    <property type="term" value="F:calcium ion binding"/>
    <property type="evidence" value="ECO:0007669"/>
    <property type="project" value="InterPro"/>
</dbReference>
<keyword evidence="7" id="KW-1185">Reference proteome</keyword>
<dbReference type="SUPFAM" id="SSF47473">
    <property type="entry name" value="EF-hand"/>
    <property type="match status" value="1"/>
</dbReference>
<dbReference type="InterPro" id="IPR011992">
    <property type="entry name" value="EF-hand-dom_pair"/>
</dbReference>
<dbReference type="InterPro" id="IPR018247">
    <property type="entry name" value="EF_Hand_1_Ca_BS"/>
</dbReference>
<dbReference type="OMA" id="EMFTHAN"/>
<keyword evidence="2" id="KW-0677">Repeat</keyword>
<dbReference type="VEuPathDB" id="VectorBase:ASIC000086"/>
<sequence length="177" mass="20007">MSSNNTRQSRLVKKSKKRGRAVTSNVLAMFNRSQIAEFKEVFNMIDTDGDGYIGEDDLLHMLLTLGHNPSEDYVADMLSEAPANINFTMFLSMFGHRLQGACCTDPEKTIINAFSCFDQENTGVLQVEYLREMLTTTGDCLTDEEVDELLSDMPVKDGLIDYREITRILKKGNTKEM</sequence>
<dbReference type="PROSITE" id="PS50222">
    <property type="entry name" value="EF_HAND_2"/>
    <property type="match status" value="2"/>
</dbReference>
<dbReference type="Gene3D" id="1.10.238.10">
    <property type="entry name" value="EF-hand"/>
    <property type="match status" value="2"/>
</dbReference>
<dbReference type="VEuPathDB" id="VectorBase:ASIS017531"/>
<dbReference type="EnsemblMetazoa" id="ASIC000086-RA">
    <property type="protein sequence ID" value="ASIC000086-PA"/>
    <property type="gene ID" value="ASIC000086"/>
</dbReference>
<dbReference type="FunFam" id="1.10.238.10:FF:000007">
    <property type="entry name" value="Putative myosin regulatory light chain sqh"/>
    <property type="match status" value="1"/>
</dbReference>
<evidence type="ECO:0000256" key="2">
    <source>
        <dbReference type="ARBA" id="ARBA00022737"/>
    </source>
</evidence>
<organism evidence="5">
    <name type="scientific">Anopheles sinensis</name>
    <name type="common">Mosquito</name>
    <dbReference type="NCBI Taxonomy" id="74873"/>
    <lineage>
        <taxon>Eukaryota</taxon>
        <taxon>Metazoa</taxon>
        <taxon>Ecdysozoa</taxon>
        <taxon>Arthropoda</taxon>
        <taxon>Hexapoda</taxon>
        <taxon>Insecta</taxon>
        <taxon>Pterygota</taxon>
        <taxon>Neoptera</taxon>
        <taxon>Endopterygota</taxon>
        <taxon>Diptera</taxon>
        <taxon>Nematocera</taxon>
        <taxon>Culicoidea</taxon>
        <taxon>Culicidae</taxon>
        <taxon>Anophelinae</taxon>
        <taxon>Anopheles</taxon>
    </lineage>
</organism>
<evidence type="ECO:0000313" key="5">
    <source>
        <dbReference type="EMBL" id="KFB34748.1"/>
    </source>
</evidence>
<dbReference type="OrthoDB" id="429467at2759"/>
<reference evidence="5 7" key="1">
    <citation type="journal article" date="2014" name="BMC Genomics">
        <title>Genome sequence of Anopheles sinensis provides insight into genetics basis of mosquito competence for malaria parasites.</title>
        <authorList>
            <person name="Zhou D."/>
            <person name="Zhang D."/>
            <person name="Ding G."/>
            <person name="Shi L."/>
            <person name="Hou Q."/>
            <person name="Ye Y."/>
            <person name="Xu Y."/>
            <person name="Zhou H."/>
            <person name="Xiong C."/>
            <person name="Li S."/>
            <person name="Yu J."/>
            <person name="Hong S."/>
            <person name="Yu X."/>
            <person name="Zou P."/>
            <person name="Chen C."/>
            <person name="Chang X."/>
            <person name="Wang W."/>
            <person name="Lv Y."/>
            <person name="Sun Y."/>
            <person name="Ma L."/>
            <person name="Shen B."/>
            <person name="Zhu C."/>
        </authorList>
    </citation>
    <scope>NUCLEOTIDE SEQUENCE [LARGE SCALE GENOMIC DNA]</scope>
</reference>
<feature type="domain" description="EF-hand" evidence="4">
    <location>
        <begin position="33"/>
        <end position="68"/>
    </location>
</feature>
<evidence type="ECO:0000256" key="1">
    <source>
        <dbReference type="ARBA" id="ARBA00022723"/>
    </source>
</evidence>
<evidence type="ECO:0000313" key="7">
    <source>
        <dbReference type="Proteomes" id="UP000030765"/>
    </source>
</evidence>
<keyword evidence="1" id="KW-0479">Metal-binding</keyword>
<protein>
    <submittedName>
        <fullName evidence="5 6">Myosin regulatory light chain isoform 3</fullName>
    </submittedName>
</protein>
<dbReference type="SMART" id="SM00054">
    <property type="entry name" value="EFh"/>
    <property type="match status" value="2"/>
</dbReference>
<name>A0A084V9V4_ANOSI</name>
<dbReference type="CDD" id="cd00051">
    <property type="entry name" value="EFh"/>
    <property type="match status" value="1"/>
</dbReference>
<evidence type="ECO:0000313" key="6">
    <source>
        <dbReference type="EnsemblMetazoa" id="ASIC000086-PA"/>
    </source>
</evidence>
<reference evidence="6" key="2">
    <citation type="submission" date="2020-05" db="UniProtKB">
        <authorList>
            <consortium name="EnsemblMetazoa"/>
        </authorList>
    </citation>
    <scope>IDENTIFICATION</scope>
</reference>
<dbReference type="EMBL" id="ATLV01000457">
    <property type="status" value="NOT_ANNOTATED_CDS"/>
    <property type="molecule type" value="Genomic_DNA"/>
</dbReference>
<dbReference type="InterPro" id="IPR050403">
    <property type="entry name" value="Myosin_RLC"/>
</dbReference>
<evidence type="ECO:0000256" key="3">
    <source>
        <dbReference type="ARBA" id="ARBA00022837"/>
    </source>
</evidence>
<accession>A0A084V9V4</accession>
<evidence type="ECO:0000259" key="4">
    <source>
        <dbReference type="PROSITE" id="PS50222"/>
    </source>
</evidence>
<dbReference type="PROSITE" id="PS00018">
    <property type="entry name" value="EF_HAND_1"/>
    <property type="match status" value="1"/>
</dbReference>
<dbReference type="Pfam" id="PF13405">
    <property type="entry name" value="EF-hand_6"/>
    <property type="match status" value="1"/>
</dbReference>
<dbReference type="PANTHER" id="PTHR23049">
    <property type="entry name" value="MYOSIN REGULATORY LIGHT CHAIN 2"/>
    <property type="match status" value="1"/>
</dbReference>